<evidence type="ECO:0000256" key="2">
    <source>
        <dbReference type="ARBA" id="ARBA00022475"/>
    </source>
</evidence>
<dbReference type="InterPro" id="IPR011701">
    <property type="entry name" value="MFS"/>
</dbReference>
<keyword evidence="5 6" id="KW-0472">Membrane</keyword>
<evidence type="ECO:0000256" key="3">
    <source>
        <dbReference type="ARBA" id="ARBA00022692"/>
    </source>
</evidence>
<comment type="caution">
    <text evidence="7">The sequence shown here is derived from an EMBL/GenBank/DDBJ whole genome shotgun (WGS) entry which is preliminary data.</text>
</comment>
<dbReference type="SUPFAM" id="SSF103473">
    <property type="entry name" value="MFS general substrate transporter"/>
    <property type="match status" value="1"/>
</dbReference>
<feature type="transmembrane region" description="Helical" evidence="6">
    <location>
        <begin position="87"/>
        <end position="105"/>
    </location>
</feature>
<keyword evidence="8" id="KW-1185">Reference proteome</keyword>
<reference evidence="7 8" key="1">
    <citation type="submission" date="2020-05" db="EMBL/GenBank/DDBJ databases">
        <title>Genome sequence of Isoptericola sp. JC619 isolated from Chilika lagoon, India.</title>
        <authorList>
            <person name="Kumar D."/>
            <person name="Appam K."/>
            <person name="Gandham S."/>
            <person name="Uppada J."/>
            <person name="Sasikala C."/>
            <person name="Venkata Ramana C."/>
        </authorList>
    </citation>
    <scope>NUCLEOTIDE SEQUENCE [LARGE SCALE GENOMIC DNA]</scope>
    <source>
        <strain evidence="7 8">JC619</strain>
    </source>
</reference>
<evidence type="ECO:0000256" key="4">
    <source>
        <dbReference type="ARBA" id="ARBA00022989"/>
    </source>
</evidence>
<feature type="transmembrane region" description="Helical" evidence="6">
    <location>
        <begin position="146"/>
        <end position="168"/>
    </location>
</feature>
<feature type="transmembrane region" description="Helical" evidence="6">
    <location>
        <begin position="347"/>
        <end position="365"/>
    </location>
</feature>
<dbReference type="RefSeq" id="WP_171246640.1">
    <property type="nucleotide sequence ID" value="NZ_JABFAJ010000011.1"/>
</dbReference>
<evidence type="ECO:0000313" key="8">
    <source>
        <dbReference type="Proteomes" id="UP000557204"/>
    </source>
</evidence>
<feature type="transmembrane region" description="Helical" evidence="6">
    <location>
        <begin position="26"/>
        <end position="48"/>
    </location>
</feature>
<name>A0A849KEZ0_9MICO</name>
<comment type="subcellular location">
    <subcellularLocation>
        <location evidence="1">Cell membrane</location>
        <topology evidence="1">Multi-pass membrane protein</topology>
    </subcellularLocation>
</comment>
<dbReference type="Gene3D" id="1.20.1250.20">
    <property type="entry name" value="MFS general substrate transporter like domains"/>
    <property type="match status" value="1"/>
</dbReference>
<feature type="transmembrane region" description="Helical" evidence="6">
    <location>
        <begin position="54"/>
        <end position="80"/>
    </location>
</feature>
<feature type="transmembrane region" description="Helical" evidence="6">
    <location>
        <begin position="308"/>
        <end position="326"/>
    </location>
</feature>
<feature type="transmembrane region" description="Helical" evidence="6">
    <location>
        <begin position="377"/>
        <end position="399"/>
    </location>
</feature>
<evidence type="ECO:0000256" key="1">
    <source>
        <dbReference type="ARBA" id="ARBA00004651"/>
    </source>
</evidence>
<feature type="transmembrane region" description="Helical" evidence="6">
    <location>
        <begin position="226"/>
        <end position="250"/>
    </location>
</feature>
<dbReference type="InterPro" id="IPR036259">
    <property type="entry name" value="MFS_trans_sf"/>
</dbReference>
<evidence type="ECO:0000313" key="7">
    <source>
        <dbReference type="EMBL" id="NNU27133.1"/>
    </source>
</evidence>
<dbReference type="Proteomes" id="UP000557204">
    <property type="component" value="Unassembled WGS sequence"/>
</dbReference>
<gene>
    <name evidence="7" type="ORF">HLI28_06195</name>
</gene>
<feature type="transmembrane region" description="Helical" evidence="6">
    <location>
        <begin position="111"/>
        <end position="134"/>
    </location>
</feature>
<feature type="transmembrane region" description="Helical" evidence="6">
    <location>
        <begin position="284"/>
        <end position="302"/>
    </location>
</feature>
<keyword evidence="4 6" id="KW-1133">Transmembrane helix</keyword>
<dbReference type="EMBL" id="JABFAJ010000011">
    <property type="protein sequence ID" value="NNU27133.1"/>
    <property type="molecule type" value="Genomic_DNA"/>
</dbReference>
<accession>A0A849KEZ0</accession>
<dbReference type="Pfam" id="PF07690">
    <property type="entry name" value="MFS_1"/>
    <property type="match status" value="1"/>
</dbReference>
<proteinExistence type="predicted"/>
<feature type="transmembrane region" description="Helical" evidence="6">
    <location>
        <begin position="174"/>
        <end position="193"/>
    </location>
</feature>
<dbReference type="PANTHER" id="PTHR23513">
    <property type="entry name" value="INTEGRAL MEMBRANE EFFLUX PROTEIN-RELATED"/>
    <property type="match status" value="1"/>
</dbReference>
<keyword evidence="2" id="KW-1003">Cell membrane</keyword>
<organism evidence="7 8">
    <name type="scientific">Isoptericola sediminis</name>
    <dbReference type="NCBI Taxonomy" id="2733572"/>
    <lineage>
        <taxon>Bacteria</taxon>
        <taxon>Bacillati</taxon>
        <taxon>Actinomycetota</taxon>
        <taxon>Actinomycetes</taxon>
        <taxon>Micrococcales</taxon>
        <taxon>Promicromonosporaceae</taxon>
        <taxon>Isoptericola</taxon>
    </lineage>
</organism>
<evidence type="ECO:0000256" key="5">
    <source>
        <dbReference type="ARBA" id="ARBA00023136"/>
    </source>
</evidence>
<dbReference type="AlphaFoldDB" id="A0A849KEZ0"/>
<dbReference type="PANTHER" id="PTHR23513:SF11">
    <property type="entry name" value="STAPHYLOFERRIN A TRANSPORTER"/>
    <property type="match status" value="1"/>
</dbReference>
<dbReference type="GO" id="GO:0022857">
    <property type="term" value="F:transmembrane transporter activity"/>
    <property type="evidence" value="ECO:0007669"/>
    <property type="project" value="InterPro"/>
</dbReference>
<sequence length="424" mass="43099">MRNTEELGTERPPASARRRRTGRTRLLLAVVATGALVDAAFFLLLLLSSSATGVGWFVTAVVVANLLPPVLLGPMLGWLVDRTSGRWAWTGALLVTAVCCLGVAGTDVSAVVVALAGLQAVASVVVNAAAFKLLPESPGLDERTASSYAVGMGSLAAIAGPPLGALSAGATSNAGAFLVLAGLAVVAGTGAATTAPRLVHVDLDATRWHDVWLGARTARSLAAARAFAPVVLGIVLITSMEGVAGVFYLQDVAPTPFVYACLLALWALGSLGGAWWTGRRANVLGIRISVLVGGLLMSLAILVEGIVAVAVVIGVVFVVGGFGNAVHNVGIRQLVYQHVPRAQQAQIWSMLAAVMSGTAALGNALGTPGLLGPARDVVVLSGAIGLATVSITAVLLLVATRSEQVAPDRPPGIVANGFVPHDDH</sequence>
<feature type="transmembrane region" description="Helical" evidence="6">
    <location>
        <begin position="256"/>
        <end position="277"/>
    </location>
</feature>
<keyword evidence="3 6" id="KW-0812">Transmembrane</keyword>
<evidence type="ECO:0000256" key="6">
    <source>
        <dbReference type="SAM" id="Phobius"/>
    </source>
</evidence>
<dbReference type="GO" id="GO:0005886">
    <property type="term" value="C:plasma membrane"/>
    <property type="evidence" value="ECO:0007669"/>
    <property type="project" value="UniProtKB-SubCell"/>
</dbReference>
<protein>
    <submittedName>
        <fullName evidence="7">MFS transporter</fullName>
    </submittedName>
</protein>